<accession>A0ABQ4DRK1</accession>
<keyword evidence="2" id="KW-1185">Reference proteome</keyword>
<dbReference type="RefSeq" id="WP_203863803.1">
    <property type="nucleotide sequence ID" value="NZ_BONW01000001.1"/>
</dbReference>
<dbReference type="Proteomes" id="UP000646749">
    <property type="component" value="Unassembled WGS sequence"/>
</dbReference>
<evidence type="ECO:0000313" key="2">
    <source>
        <dbReference type="Proteomes" id="UP000646749"/>
    </source>
</evidence>
<comment type="caution">
    <text evidence="1">The sequence shown here is derived from an EMBL/GenBank/DDBJ whole genome shotgun (WGS) entry which is preliminary data.</text>
</comment>
<protein>
    <recommendedName>
        <fullName evidence="3">PIN domain-containing protein</fullName>
    </recommendedName>
</protein>
<proteinExistence type="predicted"/>
<organism evidence="1 2">
    <name type="scientific">Plantactinospora endophytica</name>
    <dbReference type="NCBI Taxonomy" id="673535"/>
    <lineage>
        <taxon>Bacteria</taxon>
        <taxon>Bacillati</taxon>
        <taxon>Actinomycetota</taxon>
        <taxon>Actinomycetes</taxon>
        <taxon>Micromonosporales</taxon>
        <taxon>Micromonosporaceae</taxon>
        <taxon>Plantactinospora</taxon>
    </lineage>
</organism>
<evidence type="ECO:0008006" key="3">
    <source>
        <dbReference type="Google" id="ProtNLM"/>
    </source>
</evidence>
<gene>
    <name evidence="1" type="ORF">Pen02_00150</name>
</gene>
<sequence length="211" mass="23441">MSRRPVIDAGPSLNFFSINKERLLISVLGPLSAPETVRAEVLRKSREDVRFRSAATVWRKLTPRWLEILSDDETPELAAVVHRITQQPMRERLRHPRDLGEIMVVAHAVVAAEAGGTTAVLIDDGAGARIATSELSRLQRLRAQGRPVGSIRLVSTLTVLERAAGSEHVPDKTTMRDIYQRLRGLDDGLPPVETTNLLVSPFWDRGNSERS</sequence>
<evidence type="ECO:0000313" key="1">
    <source>
        <dbReference type="EMBL" id="GIG85079.1"/>
    </source>
</evidence>
<reference evidence="1 2" key="1">
    <citation type="submission" date="2021-01" db="EMBL/GenBank/DDBJ databases">
        <title>Whole genome shotgun sequence of Plantactinospora endophytica NBRC 110450.</title>
        <authorList>
            <person name="Komaki H."/>
            <person name="Tamura T."/>
        </authorList>
    </citation>
    <scope>NUCLEOTIDE SEQUENCE [LARGE SCALE GENOMIC DNA]</scope>
    <source>
        <strain evidence="1 2">NBRC 110450</strain>
    </source>
</reference>
<dbReference type="EMBL" id="BONW01000001">
    <property type="protein sequence ID" value="GIG85079.1"/>
    <property type="molecule type" value="Genomic_DNA"/>
</dbReference>
<name>A0ABQ4DRK1_9ACTN</name>